<dbReference type="RefSeq" id="WP_038296471.1">
    <property type="nucleotide sequence ID" value="NZ_JACJTA010000019.1"/>
</dbReference>
<evidence type="ECO:0000259" key="1">
    <source>
        <dbReference type="Pfam" id="PF10047"/>
    </source>
</evidence>
<dbReference type="InterPro" id="IPR018739">
    <property type="entry name" value="DUF2281"/>
</dbReference>
<protein>
    <submittedName>
        <fullName evidence="2">DUF2281 domain-containing protein</fullName>
    </submittedName>
</protein>
<reference evidence="2 3" key="1">
    <citation type="journal article" date="2020" name="ISME J.">
        <title>Comparative genomics reveals insights into cyanobacterial evolution and habitat adaptation.</title>
        <authorList>
            <person name="Chen M.Y."/>
            <person name="Teng W.K."/>
            <person name="Zhao L."/>
            <person name="Hu C.X."/>
            <person name="Zhou Y.K."/>
            <person name="Han B.P."/>
            <person name="Song L.R."/>
            <person name="Shu W.S."/>
        </authorList>
    </citation>
    <scope>NUCLEOTIDE SEQUENCE [LARGE SCALE GENOMIC DNA]</scope>
    <source>
        <strain evidence="2 3">FACHB-248</strain>
    </source>
</reference>
<dbReference type="EMBL" id="JACJTA010000019">
    <property type="protein sequence ID" value="MBD2605132.1"/>
    <property type="molecule type" value="Genomic_DNA"/>
</dbReference>
<dbReference type="Pfam" id="PF10047">
    <property type="entry name" value="DUF2281"/>
    <property type="match status" value="1"/>
</dbReference>
<evidence type="ECO:0000313" key="2">
    <source>
        <dbReference type="EMBL" id="MBD2605132.1"/>
    </source>
</evidence>
<evidence type="ECO:0000313" key="3">
    <source>
        <dbReference type="Proteomes" id="UP000660380"/>
    </source>
</evidence>
<keyword evidence="3" id="KW-1185">Reference proteome</keyword>
<feature type="domain" description="DUF2281" evidence="1">
    <location>
        <begin position="10"/>
        <end position="80"/>
    </location>
</feature>
<name>A0ABR8GNX8_9CYAN</name>
<sequence>MSQTNAIDSINSLLSKLPEALQVEALHYIEYLASRSTNRPLPEVLEPPALTQKRNGFGILKGKVTIADDFDDPLEEFADYQ</sequence>
<organism evidence="2 3">
    <name type="scientific">Scytonema hofmannii FACHB-248</name>
    <dbReference type="NCBI Taxonomy" id="1842502"/>
    <lineage>
        <taxon>Bacteria</taxon>
        <taxon>Bacillati</taxon>
        <taxon>Cyanobacteriota</taxon>
        <taxon>Cyanophyceae</taxon>
        <taxon>Nostocales</taxon>
        <taxon>Scytonemataceae</taxon>
        <taxon>Scytonema</taxon>
    </lineage>
</organism>
<proteinExistence type="predicted"/>
<accession>A0ABR8GNX8</accession>
<comment type="caution">
    <text evidence="2">The sequence shown here is derived from an EMBL/GenBank/DDBJ whole genome shotgun (WGS) entry which is preliminary data.</text>
</comment>
<gene>
    <name evidence="2" type="ORF">H6G81_11465</name>
</gene>
<dbReference type="Proteomes" id="UP000660380">
    <property type="component" value="Unassembled WGS sequence"/>
</dbReference>